<keyword evidence="2" id="KW-1185">Reference proteome</keyword>
<organism evidence="1 2">
    <name type="scientific">Catharanthus roseus</name>
    <name type="common">Madagascar periwinkle</name>
    <name type="synonym">Vinca rosea</name>
    <dbReference type="NCBI Taxonomy" id="4058"/>
    <lineage>
        <taxon>Eukaryota</taxon>
        <taxon>Viridiplantae</taxon>
        <taxon>Streptophyta</taxon>
        <taxon>Embryophyta</taxon>
        <taxon>Tracheophyta</taxon>
        <taxon>Spermatophyta</taxon>
        <taxon>Magnoliopsida</taxon>
        <taxon>eudicotyledons</taxon>
        <taxon>Gunneridae</taxon>
        <taxon>Pentapetalae</taxon>
        <taxon>asterids</taxon>
        <taxon>lamiids</taxon>
        <taxon>Gentianales</taxon>
        <taxon>Apocynaceae</taxon>
        <taxon>Rauvolfioideae</taxon>
        <taxon>Vinceae</taxon>
        <taxon>Catharanthinae</taxon>
        <taxon>Catharanthus</taxon>
    </lineage>
</organism>
<protein>
    <submittedName>
        <fullName evidence="1">Uncharacterized protein</fullName>
    </submittedName>
</protein>
<gene>
    <name evidence="1" type="ORF">M9H77_28989</name>
</gene>
<reference evidence="2" key="1">
    <citation type="journal article" date="2023" name="Nat. Plants">
        <title>Single-cell RNA sequencing provides a high-resolution roadmap for understanding the multicellular compartmentation of specialized metabolism.</title>
        <authorList>
            <person name="Sun S."/>
            <person name="Shen X."/>
            <person name="Li Y."/>
            <person name="Li Y."/>
            <person name="Wang S."/>
            <person name="Li R."/>
            <person name="Zhang H."/>
            <person name="Shen G."/>
            <person name="Guo B."/>
            <person name="Wei J."/>
            <person name="Xu J."/>
            <person name="St-Pierre B."/>
            <person name="Chen S."/>
            <person name="Sun C."/>
        </authorList>
    </citation>
    <scope>NUCLEOTIDE SEQUENCE [LARGE SCALE GENOMIC DNA]</scope>
</reference>
<sequence>MNRCGYKHQQQNAALVGLGCVGEMRAEAFSSFSMGMMAADSNGVVCPKPRRLVNVNDSISFRPSRLLHANNQPLEAGESKAGTELLDIILTKGDYGAEKPNFQVASSPPFFSGSPPVRASNPLIQDEQFGNSKLSPLSPSFAAMDSPSSSRKSNNGGGAGGGGGGCVRMKFGHNPAPVRIEGFNCRRNCSISAVA</sequence>
<accession>A0ACC0AL32</accession>
<evidence type="ECO:0000313" key="1">
    <source>
        <dbReference type="EMBL" id="KAI5660196.1"/>
    </source>
</evidence>
<evidence type="ECO:0000313" key="2">
    <source>
        <dbReference type="Proteomes" id="UP001060085"/>
    </source>
</evidence>
<dbReference type="Proteomes" id="UP001060085">
    <property type="component" value="Linkage Group LG06"/>
</dbReference>
<dbReference type="EMBL" id="CM044706">
    <property type="protein sequence ID" value="KAI5660196.1"/>
    <property type="molecule type" value="Genomic_DNA"/>
</dbReference>
<proteinExistence type="predicted"/>
<name>A0ACC0AL32_CATRO</name>
<comment type="caution">
    <text evidence="1">The sequence shown here is derived from an EMBL/GenBank/DDBJ whole genome shotgun (WGS) entry which is preliminary data.</text>
</comment>